<dbReference type="SUPFAM" id="SSF52151">
    <property type="entry name" value="FabD/lysophospholipase-like"/>
    <property type="match status" value="1"/>
</dbReference>
<comment type="caution">
    <text evidence="1">The sequence shown here is derived from an EMBL/GenBank/DDBJ whole genome shotgun (WGS) entry which is preliminary data.</text>
</comment>
<feature type="non-terminal residue" evidence="1">
    <location>
        <position position="104"/>
    </location>
</feature>
<dbReference type="Proteomes" id="UP000475532">
    <property type="component" value="Unassembled WGS sequence"/>
</dbReference>
<dbReference type="InterPro" id="IPR016035">
    <property type="entry name" value="Acyl_Trfase/lysoPLipase"/>
</dbReference>
<dbReference type="Gene3D" id="3.40.366.10">
    <property type="entry name" value="Malonyl-Coenzyme A Acyl Carrier Protein, domain 2"/>
    <property type="match status" value="1"/>
</dbReference>
<dbReference type="InterPro" id="IPR001227">
    <property type="entry name" value="Ac_transferase_dom_sf"/>
</dbReference>
<evidence type="ECO:0000313" key="1">
    <source>
        <dbReference type="EMBL" id="NEA23506.1"/>
    </source>
</evidence>
<evidence type="ECO:0008006" key="3">
    <source>
        <dbReference type="Google" id="ProtNLM"/>
    </source>
</evidence>
<reference evidence="1 2" key="1">
    <citation type="submission" date="2020-01" db="EMBL/GenBank/DDBJ databases">
        <title>Insect and environment-associated Actinomycetes.</title>
        <authorList>
            <person name="Currrie C."/>
            <person name="Chevrette M."/>
            <person name="Carlson C."/>
            <person name="Stubbendieck R."/>
            <person name="Wendt-Pienkowski E."/>
        </authorList>
    </citation>
    <scope>NUCLEOTIDE SEQUENCE [LARGE SCALE GENOMIC DNA]</scope>
    <source>
        <strain evidence="1 2">SID10258</strain>
    </source>
</reference>
<evidence type="ECO:0000313" key="2">
    <source>
        <dbReference type="Proteomes" id="UP000475532"/>
    </source>
</evidence>
<accession>A0A6L9QER6</accession>
<proteinExistence type="predicted"/>
<dbReference type="AlphaFoldDB" id="A0A6L9QER6"/>
<organism evidence="1 2">
    <name type="scientific">Actinomadura bangladeshensis</name>
    <dbReference type="NCBI Taxonomy" id="453573"/>
    <lineage>
        <taxon>Bacteria</taxon>
        <taxon>Bacillati</taxon>
        <taxon>Actinomycetota</taxon>
        <taxon>Actinomycetes</taxon>
        <taxon>Streptosporangiales</taxon>
        <taxon>Thermomonosporaceae</taxon>
        <taxon>Actinomadura</taxon>
    </lineage>
</organism>
<dbReference type="EMBL" id="JAAGLI010000336">
    <property type="protein sequence ID" value="NEA23506.1"/>
    <property type="molecule type" value="Genomic_DNA"/>
</dbReference>
<protein>
    <recommendedName>
        <fullName evidence="3">Acyltransferase domain-containing protein</fullName>
    </recommendedName>
</protein>
<name>A0A6L9QER6_9ACTN</name>
<dbReference type="GO" id="GO:0016740">
    <property type="term" value="F:transferase activity"/>
    <property type="evidence" value="ECO:0007669"/>
    <property type="project" value="InterPro"/>
</dbReference>
<dbReference type="RefSeq" id="WP_163055970.1">
    <property type="nucleotide sequence ID" value="NZ_JAAGLI010000336.1"/>
</dbReference>
<sequence>MPADLFVAFPRLQRLLRLAGGRCAGAGVAGLAVHRLLTAVGVHPDLAAGHGHGELAALCAAGAVDDTDMIEIGAACAGAVPSRADLLGHDLRSPAFPVWASTTA</sequence>
<gene>
    <name evidence="1" type="ORF">G3I70_13530</name>
</gene>